<organism evidence="2 3">
    <name type="scientific">Diaporthe australafricana</name>
    <dbReference type="NCBI Taxonomy" id="127596"/>
    <lineage>
        <taxon>Eukaryota</taxon>
        <taxon>Fungi</taxon>
        <taxon>Dikarya</taxon>
        <taxon>Ascomycota</taxon>
        <taxon>Pezizomycotina</taxon>
        <taxon>Sordariomycetes</taxon>
        <taxon>Sordariomycetidae</taxon>
        <taxon>Diaporthales</taxon>
        <taxon>Diaporthaceae</taxon>
        <taxon>Diaporthe</taxon>
    </lineage>
</organism>
<comment type="caution">
    <text evidence="2">The sequence shown here is derived from an EMBL/GenBank/DDBJ whole genome shotgun (WGS) entry which is preliminary data.</text>
</comment>
<gene>
    <name evidence="2" type="ORF">Daus18300_009899</name>
</gene>
<evidence type="ECO:0000256" key="1">
    <source>
        <dbReference type="SAM" id="SignalP"/>
    </source>
</evidence>
<evidence type="ECO:0000313" key="3">
    <source>
        <dbReference type="Proteomes" id="UP001583177"/>
    </source>
</evidence>
<keyword evidence="1" id="KW-0732">Signal</keyword>
<keyword evidence="3" id="KW-1185">Reference proteome</keyword>
<sequence>MYTTHVIISLAALTGVAVSTGTSQCQVDDWYQTMMESQNRNSAATDCTTWLEGTITDAFAIPGYLKDCGGNGDEDPLKALELYGLDVLYSHHTLYTIEYDYPLVLGSSQPRTVDLFKFFLHRFDILHLYHILHPRDKLHPVELFQLYLHGFDILRLLVKLHTINHGLDHVFKFL</sequence>
<name>A0ABR3WCM8_9PEZI</name>
<dbReference type="Proteomes" id="UP001583177">
    <property type="component" value="Unassembled WGS sequence"/>
</dbReference>
<evidence type="ECO:0000313" key="2">
    <source>
        <dbReference type="EMBL" id="KAL1858765.1"/>
    </source>
</evidence>
<reference evidence="2 3" key="1">
    <citation type="journal article" date="2024" name="IMA Fungus">
        <title>IMA Genome - F19 : A genome assembly and annotation guide to empower mycologists, including annotated draft genome sequences of Ceratocystis pirilliformis, Diaporthe australafricana, Fusarium ophioides, Paecilomyces lecythidis, and Sporothrix stenoceras.</title>
        <authorList>
            <person name="Aylward J."/>
            <person name="Wilson A.M."/>
            <person name="Visagie C.M."/>
            <person name="Spraker J."/>
            <person name="Barnes I."/>
            <person name="Buitendag C."/>
            <person name="Ceriani C."/>
            <person name="Del Mar Angel L."/>
            <person name="du Plessis D."/>
            <person name="Fuchs T."/>
            <person name="Gasser K."/>
            <person name="Kramer D."/>
            <person name="Li W."/>
            <person name="Munsamy K."/>
            <person name="Piso A."/>
            <person name="Price J.L."/>
            <person name="Sonnekus B."/>
            <person name="Thomas C."/>
            <person name="van der Nest A."/>
            <person name="van Dijk A."/>
            <person name="van Heerden A."/>
            <person name="van Vuuren N."/>
            <person name="Yilmaz N."/>
            <person name="Duong T.A."/>
            <person name="van der Merwe N.A."/>
            <person name="Wingfield M.J."/>
            <person name="Wingfield B.D."/>
        </authorList>
    </citation>
    <scope>NUCLEOTIDE SEQUENCE [LARGE SCALE GENOMIC DNA]</scope>
    <source>
        <strain evidence="2 3">CMW 18300</strain>
    </source>
</reference>
<accession>A0ABR3WCM8</accession>
<protein>
    <submittedName>
        <fullName evidence="2">Uncharacterized protein</fullName>
    </submittedName>
</protein>
<feature type="signal peptide" evidence="1">
    <location>
        <begin position="1"/>
        <end position="19"/>
    </location>
</feature>
<proteinExistence type="predicted"/>
<dbReference type="EMBL" id="JAWRVE010000104">
    <property type="protein sequence ID" value="KAL1858765.1"/>
    <property type="molecule type" value="Genomic_DNA"/>
</dbReference>
<feature type="chain" id="PRO_5047168773" evidence="1">
    <location>
        <begin position="20"/>
        <end position="174"/>
    </location>
</feature>